<reference evidence="2" key="1">
    <citation type="submission" date="2020-02" db="EMBL/GenBank/DDBJ databases">
        <authorList>
            <person name="Meier V. D."/>
        </authorList>
    </citation>
    <scope>NUCLEOTIDE SEQUENCE</scope>
    <source>
        <strain evidence="2">AVDCRST_MAG93</strain>
    </source>
</reference>
<dbReference type="EMBL" id="CADCTR010000748">
    <property type="protein sequence ID" value="CAA9261700.1"/>
    <property type="molecule type" value="Genomic_DNA"/>
</dbReference>
<feature type="compositionally biased region" description="Low complexity" evidence="1">
    <location>
        <begin position="15"/>
        <end position="28"/>
    </location>
</feature>
<organism evidence="2">
    <name type="scientific">uncultured Chloroflexia bacterium</name>
    <dbReference type="NCBI Taxonomy" id="1672391"/>
    <lineage>
        <taxon>Bacteria</taxon>
        <taxon>Bacillati</taxon>
        <taxon>Chloroflexota</taxon>
        <taxon>Chloroflexia</taxon>
        <taxon>environmental samples</taxon>
    </lineage>
</organism>
<protein>
    <submittedName>
        <fullName evidence="2">Uncharacterized protein</fullName>
    </submittedName>
</protein>
<accession>A0A6J4ITK1</accession>
<feature type="non-terminal residue" evidence="2">
    <location>
        <position position="47"/>
    </location>
</feature>
<gene>
    <name evidence="2" type="ORF">AVDCRST_MAG93-2211</name>
</gene>
<evidence type="ECO:0000313" key="2">
    <source>
        <dbReference type="EMBL" id="CAA9261700.1"/>
    </source>
</evidence>
<proteinExistence type="predicted"/>
<sequence length="47" mass="5077">DISVVPPAPAEHAQPYLGTLQLQPTPTLAQRRATARGTPQLGFRRVV</sequence>
<feature type="non-terminal residue" evidence="2">
    <location>
        <position position="1"/>
    </location>
</feature>
<evidence type="ECO:0000256" key="1">
    <source>
        <dbReference type="SAM" id="MobiDB-lite"/>
    </source>
</evidence>
<feature type="region of interest" description="Disordered" evidence="1">
    <location>
        <begin position="15"/>
        <end position="47"/>
    </location>
</feature>
<dbReference type="AlphaFoldDB" id="A0A6J4ITK1"/>
<name>A0A6J4ITK1_9CHLR</name>